<sequence>MCDESTKTADGTEPRYTLNGAYDLSESPASVLDNMHKCIAAEPTYMVMKHGILMQSYNGPATLRIEANQIIDTVNITPELSLREATNAIYGTFIDAEQQYIKTDFPPVIVQEWVDEDGLEIKENIDYRFVTSPYQAQRLANLYLRKKRAGRRVQLTMNLDGYAYRPGDVVLLNLPSLGIKDAEFRIAEWKFHPQEGVEILLEEDGAYIYEDIIGKPSKAPPFTELPIGGVAPPINLAFVPTTIGDVVQGYLSWENTAADVRYNTVNVIENGQVIQTIQVPGERVDIAGLPRGTYRAEVRSVDAAGAISQPTILDFAIEAPPSPVSVSVTPGMSLLTVVPTIADSAAYGSNFEFWFSDKKLKDKSENEVITNAKKIGQGQRWTQENLKVGHEYFFYIRTINSYGKSAFVEASGFPNSVASDILDEIDKKINDTEAIKQLKKGIDSSTEAILENAKGLNGNTQYFMRQNGKMKAKIVRVDNYVVTETKALAESIHQVRATADKSWAAAQNSLQAKYDMKKGEASATFTNLVKIVYDGVSYDAGMVIGAELKNEKVTTVMGFNAQQFAFYNPSNGKMDLFMYLQDGQVFINEAFINEAWLNSVVVIDKIQSQNYLPEKSGFILDAKNNRFEMNSNSKDSRFTFDGTGLRLYDEKGQVRIEIALE</sequence>
<feature type="domain" description="Fibronectin type-III" evidence="1">
    <location>
        <begin position="320"/>
        <end position="420"/>
    </location>
</feature>
<reference evidence="2 3" key="1">
    <citation type="submission" date="2019-03" db="EMBL/GenBank/DDBJ databases">
        <title>Long-read sequencing reveals hyperdense prophage content in a complex bacterial symbiont genome.</title>
        <authorList>
            <person name="Frost C.L."/>
            <person name="Siozios S."/>
            <person name="Nadal-Jimenez P."/>
            <person name="Brockhurst M.A."/>
            <person name="King K.C."/>
            <person name="Darby A.C."/>
            <person name="Hurst G.D.D."/>
        </authorList>
    </citation>
    <scope>NUCLEOTIDE SEQUENCE [LARGE SCALE GENOMIC DNA]</scope>
    <source>
        <strain evidence="2 3">FIN</strain>
    </source>
</reference>
<name>A0A4P7KWZ5_9GAMM</name>
<organism evidence="2 3">
    <name type="scientific">Arsenophonus nasoniae</name>
    <name type="common">son-killer infecting Nasonia vitripennis</name>
    <dbReference type="NCBI Taxonomy" id="638"/>
    <lineage>
        <taxon>Bacteria</taxon>
        <taxon>Pseudomonadati</taxon>
        <taxon>Pseudomonadota</taxon>
        <taxon>Gammaproteobacteria</taxon>
        <taxon>Enterobacterales</taxon>
        <taxon>Morganellaceae</taxon>
        <taxon>Arsenophonus</taxon>
    </lineage>
</organism>
<dbReference type="Proteomes" id="UP000295134">
    <property type="component" value="Chromosome"/>
</dbReference>
<dbReference type="InterPro" id="IPR015406">
    <property type="entry name" value="GpJ_CSF"/>
</dbReference>
<dbReference type="InterPro" id="IPR053171">
    <property type="entry name" value="Viral_Tip_Attach_Protein"/>
</dbReference>
<dbReference type="GeneID" id="96878318"/>
<gene>
    <name evidence="2" type="ORF">ArsFIN_33810</name>
</gene>
<accession>A0A4P7KWZ5</accession>
<evidence type="ECO:0000313" key="2">
    <source>
        <dbReference type="EMBL" id="QBY44795.1"/>
    </source>
</evidence>
<dbReference type="Pfam" id="PF13550">
    <property type="entry name" value="Phage-tail_3"/>
    <property type="match status" value="1"/>
</dbReference>
<dbReference type="InterPro" id="IPR057587">
    <property type="entry name" value="GpJ_Ig_second"/>
</dbReference>
<dbReference type="Pfam" id="PF24489">
    <property type="entry name" value="Ig_J_second"/>
    <property type="match status" value="1"/>
</dbReference>
<dbReference type="AlphaFoldDB" id="A0A4P7KWZ5"/>
<dbReference type="KEGG" id="ans:ArsFIN_33810"/>
<dbReference type="Pfam" id="PF09327">
    <property type="entry name" value="Phage_Tail_Tip"/>
    <property type="match status" value="1"/>
</dbReference>
<dbReference type="InterPro" id="IPR032876">
    <property type="entry name" value="J_dom"/>
</dbReference>
<dbReference type="EMBL" id="CP038613">
    <property type="protein sequence ID" value="QBY44795.1"/>
    <property type="molecule type" value="Genomic_DNA"/>
</dbReference>
<protein>
    <recommendedName>
        <fullName evidence="1">Fibronectin type-III domain-containing protein</fullName>
    </recommendedName>
</protein>
<evidence type="ECO:0000259" key="1">
    <source>
        <dbReference type="PROSITE" id="PS50853"/>
    </source>
</evidence>
<dbReference type="PANTHER" id="PTHR36251">
    <property type="entry name" value="FELS-1 PROPHAGE HOST SPECIFICITY PROTEIN-RELATED"/>
    <property type="match status" value="1"/>
</dbReference>
<dbReference type="PANTHER" id="PTHR36251:SF2">
    <property type="entry name" value="GIFSY-2 PROPHAGE HOST SPECIFICITY PROTEIN J, PHAGE LAMBDA"/>
    <property type="match status" value="1"/>
</dbReference>
<proteinExistence type="predicted"/>
<dbReference type="InterPro" id="IPR003961">
    <property type="entry name" value="FN3_dom"/>
</dbReference>
<dbReference type="RefSeq" id="WP_246067257.1">
    <property type="nucleotide sequence ID" value="NZ_CP038613.1"/>
</dbReference>
<evidence type="ECO:0000313" key="3">
    <source>
        <dbReference type="Proteomes" id="UP000295134"/>
    </source>
</evidence>
<dbReference type="PROSITE" id="PS50853">
    <property type="entry name" value="FN3"/>
    <property type="match status" value="1"/>
</dbReference>